<dbReference type="InterPro" id="IPR013149">
    <property type="entry name" value="ADH-like_C"/>
</dbReference>
<dbReference type="InterPro" id="IPR013154">
    <property type="entry name" value="ADH-like_N"/>
</dbReference>
<evidence type="ECO:0000313" key="8">
    <source>
        <dbReference type="EMBL" id="MDQ0288907.1"/>
    </source>
</evidence>
<reference evidence="8" key="1">
    <citation type="submission" date="2023-07" db="EMBL/GenBank/DDBJ databases">
        <title>Genomic Encyclopedia of Type Strains, Phase IV (KMG-IV): sequencing the most valuable type-strain genomes for metagenomic binning, comparative biology and taxonomic classification.</title>
        <authorList>
            <person name="Goeker M."/>
        </authorList>
    </citation>
    <scope>NUCLEOTIDE SEQUENCE</scope>
    <source>
        <strain evidence="8">DSM 24202</strain>
    </source>
</reference>
<evidence type="ECO:0000256" key="4">
    <source>
        <dbReference type="ARBA" id="ARBA00022833"/>
    </source>
</evidence>
<keyword evidence="9" id="KW-1185">Reference proteome</keyword>
<evidence type="ECO:0000313" key="9">
    <source>
        <dbReference type="Proteomes" id="UP001238163"/>
    </source>
</evidence>
<dbReference type="InterPro" id="IPR020843">
    <property type="entry name" value="ER"/>
</dbReference>
<proteinExistence type="inferred from homology"/>
<protein>
    <submittedName>
        <fullName evidence="8">2-desacetyl-2-hydroxyethyl bacteriochlorophyllide A dehydrogenase</fullName>
    </submittedName>
</protein>
<feature type="domain" description="Enoyl reductase (ER)" evidence="7">
    <location>
        <begin position="7"/>
        <end position="323"/>
    </location>
</feature>
<dbReference type="SUPFAM" id="SSF51735">
    <property type="entry name" value="NAD(P)-binding Rossmann-fold domains"/>
    <property type="match status" value="1"/>
</dbReference>
<dbReference type="Gene3D" id="3.90.180.10">
    <property type="entry name" value="Medium-chain alcohol dehydrogenases, catalytic domain"/>
    <property type="match status" value="2"/>
</dbReference>
<dbReference type="CDD" id="cd08255">
    <property type="entry name" value="2-desacetyl-2-hydroxyethyl_bacteriochlorophyllide_like"/>
    <property type="match status" value="1"/>
</dbReference>
<evidence type="ECO:0000256" key="3">
    <source>
        <dbReference type="ARBA" id="ARBA00022723"/>
    </source>
</evidence>
<dbReference type="GO" id="GO:0016491">
    <property type="term" value="F:oxidoreductase activity"/>
    <property type="evidence" value="ECO:0007669"/>
    <property type="project" value="UniProtKB-KW"/>
</dbReference>
<comment type="cofactor">
    <cofactor evidence="1">
        <name>Zn(2+)</name>
        <dbReference type="ChEBI" id="CHEBI:29105"/>
    </cofactor>
</comment>
<accession>A0AAE3VE80</accession>
<dbReference type="Pfam" id="PF08240">
    <property type="entry name" value="ADH_N"/>
    <property type="match status" value="1"/>
</dbReference>
<dbReference type="PANTHER" id="PTHR43350">
    <property type="entry name" value="NAD-DEPENDENT ALCOHOL DEHYDROGENASE"/>
    <property type="match status" value="1"/>
</dbReference>
<dbReference type="SMART" id="SM00829">
    <property type="entry name" value="PKS_ER"/>
    <property type="match status" value="1"/>
</dbReference>
<keyword evidence="3" id="KW-0479">Metal-binding</keyword>
<feature type="transmembrane region" description="Helical" evidence="6">
    <location>
        <begin position="142"/>
        <end position="168"/>
    </location>
</feature>
<evidence type="ECO:0000256" key="2">
    <source>
        <dbReference type="ARBA" id="ARBA00008072"/>
    </source>
</evidence>
<evidence type="ECO:0000256" key="6">
    <source>
        <dbReference type="SAM" id="Phobius"/>
    </source>
</evidence>
<keyword evidence="6" id="KW-0472">Membrane</keyword>
<dbReference type="AlphaFoldDB" id="A0AAE3VE80"/>
<sequence length="336" mass="36421">MKMYHVSAERPCYVELKSSEYDPAKLGADEVLVENDFSVISAGTERAWLMDMNNAHPTYPYCPGYSAAGRVLAVGAQVSSLKVGDRVVNPWGGHRSHNVKKASALFKIEDDAIDLLDASFAHIASFPCLGVRKLRVELGESVMVAGMGILGVFALQFALLSGAIPVLVADLDPVRRDLALKLGATAAFDPSAKDFKDRVLAATGGRGVDGVVEVTGVAVALQQALEYVAYMGRISLLGCTRVSDAAIDFYKFVHCRGVKLIGCHTNTRPKTESRPGEWTEFDDYAAILKLIAAGKLQTRPLISEIVSPENAHAVYARLVECKNPPLGIVFDWRKIR</sequence>
<evidence type="ECO:0000256" key="1">
    <source>
        <dbReference type="ARBA" id="ARBA00001947"/>
    </source>
</evidence>
<dbReference type="InterPro" id="IPR036291">
    <property type="entry name" value="NAD(P)-bd_dom_sf"/>
</dbReference>
<dbReference type="PANTHER" id="PTHR43350:SF19">
    <property type="entry name" value="D-GULOSIDE 3-DEHYDROGENASE"/>
    <property type="match status" value="1"/>
</dbReference>
<name>A0AAE3VE80_9BACT</name>
<keyword evidence="6" id="KW-1133">Transmembrane helix</keyword>
<comment type="caution">
    <text evidence="8">The sequence shown here is derived from an EMBL/GenBank/DDBJ whole genome shotgun (WGS) entry which is preliminary data.</text>
</comment>
<dbReference type="RefSeq" id="WP_307260242.1">
    <property type="nucleotide sequence ID" value="NZ_JAUSVL010000001.1"/>
</dbReference>
<evidence type="ECO:0000259" key="7">
    <source>
        <dbReference type="SMART" id="SM00829"/>
    </source>
</evidence>
<dbReference type="EMBL" id="JAUSVL010000001">
    <property type="protein sequence ID" value="MDQ0288907.1"/>
    <property type="molecule type" value="Genomic_DNA"/>
</dbReference>
<keyword evidence="5" id="KW-0560">Oxidoreductase</keyword>
<organism evidence="8 9">
    <name type="scientific">Oligosphaera ethanolica</name>
    <dbReference type="NCBI Taxonomy" id="760260"/>
    <lineage>
        <taxon>Bacteria</taxon>
        <taxon>Pseudomonadati</taxon>
        <taxon>Lentisphaerota</taxon>
        <taxon>Oligosphaeria</taxon>
        <taxon>Oligosphaerales</taxon>
        <taxon>Oligosphaeraceae</taxon>
        <taxon>Oligosphaera</taxon>
    </lineage>
</organism>
<gene>
    <name evidence="8" type="ORF">J3R75_001014</name>
</gene>
<comment type="similarity">
    <text evidence="2">Belongs to the zinc-containing alcohol dehydrogenase family.</text>
</comment>
<keyword evidence="6" id="KW-0812">Transmembrane</keyword>
<keyword evidence="4" id="KW-0862">Zinc</keyword>
<dbReference type="Proteomes" id="UP001238163">
    <property type="component" value="Unassembled WGS sequence"/>
</dbReference>
<dbReference type="Pfam" id="PF00107">
    <property type="entry name" value="ADH_zinc_N"/>
    <property type="match status" value="1"/>
</dbReference>
<evidence type="ECO:0000256" key="5">
    <source>
        <dbReference type="ARBA" id="ARBA00023002"/>
    </source>
</evidence>
<dbReference type="SUPFAM" id="SSF50129">
    <property type="entry name" value="GroES-like"/>
    <property type="match status" value="1"/>
</dbReference>
<dbReference type="Gene3D" id="3.40.50.720">
    <property type="entry name" value="NAD(P)-binding Rossmann-like Domain"/>
    <property type="match status" value="1"/>
</dbReference>
<dbReference type="InterPro" id="IPR011032">
    <property type="entry name" value="GroES-like_sf"/>
</dbReference>
<dbReference type="GO" id="GO:0046872">
    <property type="term" value="F:metal ion binding"/>
    <property type="evidence" value="ECO:0007669"/>
    <property type="project" value="UniProtKB-KW"/>
</dbReference>